<dbReference type="Pfam" id="PF06031">
    <property type="entry name" value="SERTA"/>
    <property type="match status" value="1"/>
</dbReference>
<sequence length="266" mass="29393">MSSCGVKRKREFFEEEEDVRGVNNGAWNCDVSYLAERQLVFRLCLDKMQGGQIRSEPSLYRSVLVANTLKQIQEEIKQERATLPKNHTAAPPNYVATPWHTPNFQQHHVSSAVHYSAQLCDGDSEDKTLTTSSHAGEDEVNLSLFPSAFYTSSSSSCSSEDPLSGDTKALNLSSFIRSFEFSLQDPPSYISDLALDDVFEDIDTSMYDSSDISSILPFCPVCSGVQSSRGDEDLKLSPSHSSSRPLQLSLSDVNDLDQVMELLVGS</sequence>
<dbReference type="InParanoid" id="A0A6J2WHS1"/>
<dbReference type="PROSITE" id="PS51053">
    <property type="entry name" value="SERTA"/>
    <property type="match status" value="1"/>
</dbReference>
<accession>A0A6J2WHS1</accession>
<dbReference type="GeneID" id="115823384"/>
<evidence type="ECO:0000259" key="1">
    <source>
        <dbReference type="PROSITE" id="PS51053"/>
    </source>
</evidence>
<evidence type="ECO:0000313" key="2">
    <source>
        <dbReference type="Proteomes" id="UP000504632"/>
    </source>
</evidence>
<organism evidence="2 3">
    <name type="scientific">Chanos chanos</name>
    <name type="common">Milkfish</name>
    <name type="synonym">Mugil chanos</name>
    <dbReference type="NCBI Taxonomy" id="29144"/>
    <lineage>
        <taxon>Eukaryota</taxon>
        <taxon>Metazoa</taxon>
        <taxon>Chordata</taxon>
        <taxon>Craniata</taxon>
        <taxon>Vertebrata</taxon>
        <taxon>Euteleostomi</taxon>
        <taxon>Actinopterygii</taxon>
        <taxon>Neopterygii</taxon>
        <taxon>Teleostei</taxon>
        <taxon>Ostariophysi</taxon>
        <taxon>Gonorynchiformes</taxon>
        <taxon>Chanidae</taxon>
        <taxon>Chanos</taxon>
    </lineage>
</organism>
<name>A0A6J2WHS1_CHACN</name>
<dbReference type="PANTHER" id="PTHR16277:SF16">
    <property type="entry name" value="SERTA DOMAIN-CONTAINING PROTEIN"/>
    <property type="match status" value="1"/>
</dbReference>
<dbReference type="GO" id="GO:0005634">
    <property type="term" value="C:nucleus"/>
    <property type="evidence" value="ECO:0007669"/>
    <property type="project" value="TreeGrafter"/>
</dbReference>
<keyword evidence="2" id="KW-1185">Reference proteome</keyword>
<dbReference type="RefSeq" id="XP_030643292.1">
    <property type="nucleotide sequence ID" value="XM_030787432.1"/>
</dbReference>
<dbReference type="PANTHER" id="PTHR16277">
    <property type="entry name" value="CELL DIVISION CYCLE ASSOCIATED PROTEIN 4/SERTA DOMAIN-CONTAINING PROTEIN 2"/>
    <property type="match status" value="1"/>
</dbReference>
<proteinExistence type="predicted"/>
<feature type="domain" description="SERTA" evidence="1">
    <location>
        <begin position="33"/>
        <end position="80"/>
    </location>
</feature>
<gene>
    <name evidence="3" type="primary">LOC115823384</name>
</gene>
<protein>
    <submittedName>
        <fullName evidence="3">SERTA domain-containing protein 2-like</fullName>
    </submittedName>
</protein>
<dbReference type="InterPro" id="IPR009263">
    <property type="entry name" value="SERTA_dom"/>
</dbReference>
<reference evidence="3" key="1">
    <citation type="submission" date="2025-08" db="UniProtKB">
        <authorList>
            <consortium name="RefSeq"/>
        </authorList>
    </citation>
    <scope>IDENTIFICATION</scope>
</reference>
<evidence type="ECO:0000313" key="3">
    <source>
        <dbReference type="RefSeq" id="XP_030643292.1"/>
    </source>
</evidence>
<dbReference type="Proteomes" id="UP000504632">
    <property type="component" value="Chromosome 10"/>
</dbReference>
<dbReference type="OrthoDB" id="8735401at2759"/>
<dbReference type="InterPro" id="IPR052262">
    <property type="entry name" value="E2F-SERTA_domain_protein"/>
</dbReference>
<dbReference type="AlphaFoldDB" id="A0A6J2WHS1"/>